<dbReference type="Proteomes" id="UP000221999">
    <property type="component" value="Segment"/>
</dbReference>
<evidence type="ECO:0000313" key="2">
    <source>
        <dbReference type="Proteomes" id="UP000221999"/>
    </source>
</evidence>
<gene>
    <name evidence="1" type="ORF">KPNN133_022</name>
</gene>
<sequence length="195" mass="21645">MAYVFAVEGLSSLENIDNLPEEILLKARQAINAAADRARTQAAKDIRSELNFPARYLTDRLTVRERARGTNLQAVISGRDRPTSLARFATSTNIQASRKKGFVQVKVGKSTKRISGGFLIKLRNDNIGLAMRLKPGETVKGKRAAAKRFSSKDADLVLLYGPSIDQAFQTEVDKTKLTDDTARFLENEFIRLMGI</sequence>
<protein>
    <recommendedName>
        <fullName evidence="3">Minor tail protein</fullName>
    </recommendedName>
</protein>
<dbReference type="InterPro" id="IPR010633">
    <property type="entry name" value="Phage_lambda_GpZ"/>
</dbReference>
<proteinExistence type="predicted"/>
<dbReference type="EMBL" id="MF476925">
    <property type="protein sequence ID" value="ASW27641.1"/>
    <property type="molecule type" value="Genomic_DNA"/>
</dbReference>
<name>A0A248XD69_9CAUD</name>
<keyword evidence="2" id="KW-1185">Reference proteome</keyword>
<reference evidence="1 2" key="1">
    <citation type="submission" date="2017-07" db="EMBL/GenBank/DDBJ databases">
        <title>Complete Genome Sequence of the Klebsiella phage YMC16/01/N133_KPN_BP.</title>
        <authorList>
            <person name="Jeon J."/>
            <person name="Yong D."/>
            <person name="Lee K."/>
        </authorList>
    </citation>
    <scope>NUCLEOTIDE SEQUENCE [LARGE SCALE GENOMIC DNA]</scope>
</reference>
<evidence type="ECO:0000313" key="1">
    <source>
        <dbReference type="EMBL" id="ASW27641.1"/>
    </source>
</evidence>
<dbReference type="Pfam" id="PF06763">
    <property type="entry name" value="Minor_tail_Z"/>
    <property type="match status" value="1"/>
</dbReference>
<organism evidence="1 2">
    <name type="scientific">Klebsiella phage YMC16/01/N133_KPN_BP</name>
    <dbReference type="NCBI Taxonomy" id="2026102"/>
    <lineage>
        <taxon>Viruses</taxon>
        <taxon>Duplodnaviria</taxon>
        <taxon>Heunggongvirae</taxon>
        <taxon>Uroviricota</taxon>
        <taxon>Caudoviricetes</taxon>
        <taxon>Casjensviridae</taxon>
        <taxon>Seodaemunguvirus</taxon>
        <taxon>Seodaemunguvirus YMC16-01N133</taxon>
    </lineage>
</organism>
<accession>A0A248XD69</accession>
<evidence type="ECO:0008006" key="3">
    <source>
        <dbReference type="Google" id="ProtNLM"/>
    </source>
</evidence>